<dbReference type="RefSeq" id="WP_099153903.1">
    <property type="nucleotide sequence ID" value="NZ_PDUD01000037.1"/>
</dbReference>
<accession>A0A2D0N4P6</accession>
<organism evidence="2 3">
    <name type="scientific">Flavilitoribacter nigricans (strain ATCC 23147 / DSM 23189 / NBRC 102662 / NCIMB 1420 / SS-2)</name>
    <name type="common">Lewinella nigricans</name>
    <dbReference type="NCBI Taxonomy" id="1122177"/>
    <lineage>
        <taxon>Bacteria</taxon>
        <taxon>Pseudomonadati</taxon>
        <taxon>Bacteroidota</taxon>
        <taxon>Saprospiria</taxon>
        <taxon>Saprospirales</taxon>
        <taxon>Lewinellaceae</taxon>
        <taxon>Flavilitoribacter</taxon>
    </lineage>
</organism>
<dbReference type="OrthoDB" id="266054at2"/>
<evidence type="ECO:0000313" key="2">
    <source>
        <dbReference type="EMBL" id="PHN02763.1"/>
    </source>
</evidence>
<evidence type="ECO:0000313" key="3">
    <source>
        <dbReference type="Proteomes" id="UP000223913"/>
    </source>
</evidence>
<dbReference type="Gene3D" id="2.60.40.10">
    <property type="entry name" value="Immunoglobulins"/>
    <property type="match status" value="1"/>
</dbReference>
<dbReference type="Pfam" id="PF16586">
    <property type="entry name" value="DUF5060"/>
    <property type="match status" value="1"/>
</dbReference>
<dbReference type="AlphaFoldDB" id="A0A2D0N4P6"/>
<dbReference type="Proteomes" id="UP000223913">
    <property type="component" value="Unassembled WGS sequence"/>
</dbReference>
<keyword evidence="3" id="KW-1185">Reference proteome</keyword>
<comment type="caution">
    <text evidence="2">The sequence shown here is derived from an EMBL/GenBank/DDBJ whole genome shotgun (WGS) entry which is preliminary data.</text>
</comment>
<evidence type="ECO:0000259" key="1">
    <source>
        <dbReference type="Pfam" id="PF16586"/>
    </source>
</evidence>
<dbReference type="InterPro" id="IPR013783">
    <property type="entry name" value="Ig-like_fold"/>
</dbReference>
<dbReference type="EMBL" id="PDUD01000037">
    <property type="protein sequence ID" value="PHN02763.1"/>
    <property type="molecule type" value="Genomic_DNA"/>
</dbReference>
<reference evidence="2 3" key="1">
    <citation type="submission" date="2017-10" db="EMBL/GenBank/DDBJ databases">
        <title>The draft genome sequence of Lewinella nigricans NBRC 102662.</title>
        <authorList>
            <person name="Wang K."/>
        </authorList>
    </citation>
    <scope>NUCLEOTIDE SEQUENCE [LARGE SCALE GENOMIC DNA]</scope>
    <source>
        <strain evidence="2 3">NBRC 102662</strain>
    </source>
</reference>
<dbReference type="Gene3D" id="3.20.20.80">
    <property type="entry name" value="Glycosidases"/>
    <property type="match status" value="1"/>
</dbReference>
<name>A0A2D0N4P6_FLAN2</name>
<gene>
    <name evidence="2" type="ORF">CRP01_30735</name>
</gene>
<proteinExistence type="predicted"/>
<sequence>MRFYLGWCLIYALNISLPAQSESSRSEVSISGELKKWHKVTLSFAGPETDEMHTYNPFLNYRLNVVFRYGPKTYIVPGYFAGDGRAGETSATGGDQWRVHFAPDETGTWEYEVFFRKGPNVAVSKEQLPGISGGFMDGLRGQFTVADTDKRGRDLRGKGRLQFVHQTYLQFAETGEYFLKAGVDAPENLLAYADFDGNFKTDGHRDDFIKKWEAHVADWREGDPSWQNGKGKGLIGGINYLAEKGLNAFSFLTLNIAGDDRNVFPYVHYDNYERMDISKLDQWEIIFEHADQLGHFLHFKTSEAENQGLLDNGDLGPQRKLYYRELIARFGHHLALNWNIGEENGRWMKEDVTPWQTTTQRLACARFFYDNDPYRHHVVIHNGQAFYDLLGPESKYTGLSIQTNREDFANVHGSVLRWRNLAKAAKKVWANAVDEPGDHRYSLVPDKINPQHDNARQNALWGALMAGAWGIEWYFGYEHEHSDLTCEDWRSRDKMWDQCVYALSFFGDNGIPYWKMEPNDLLTANDDFVLAAGTEELVVFQKMGTKQKTIIPELSGTYMIRWFNPRNGRFIGSPQQITAAGSLDPGWPPTERKQDWVLWIKRQP</sequence>
<protein>
    <submittedName>
        <fullName evidence="2">DUF5060 domain-containing protein</fullName>
    </submittedName>
</protein>
<dbReference type="InterPro" id="IPR032260">
    <property type="entry name" value="DUF5060"/>
</dbReference>
<feature type="domain" description="DUF5060" evidence="1">
    <location>
        <begin position="34"/>
        <end position="115"/>
    </location>
</feature>